<feature type="compositionally biased region" description="Polar residues" evidence="1">
    <location>
        <begin position="102"/>
        <end position="118"/>
    </location>
</feature>
<evidence type="ECO:0000259" key="3">
    <source>
        <dbReference type="Pfam" id="PF08239"/>
    </source>
</evidence>
<reference evidence="4 5" key="1">
    <citation type="submission" date="2021-10" db="EMBL/GenBank/DDBJ databases">
        <title>Anaerobic single-cell dispensing facilitates the cultivation of human gut bacteria.</title>
        <authorList>
            <person name="Afrizal A."/>
        </authorList>
    </citation>
    <scope>NUCLEOTIDE SEQUENCE [LARGE SCALE GENOMIC DNA]</scope>
    <source>
        <strain evidence="4 5">CLA-AA-H246</strain>
    </source>
</reference>
<dbReference type="Pfam" id="PF08239">
    <property type="entry name" value="SH3_3"/>
    <property type="match status" value="1"/>
</dbReference>
<evidence type="ECO:0000313" key="4">
    <source>
        <dbReference type="EMBL" id="MCC2148416.1"/>
    </source>
</evidence>
<evidence type="ECO:0000313" key="5">
    <source>
        <dbReference type="Proteomes" id="UP001299235"/>
    </source>
</evidence>
<feature type="domain" description="SH3b" evidence="3">
    <location>
        <begin position="190"/>
        <end position="235"/>
    </location>
</feature>
<dbReference type="Gene3D" id="2.30.30.40">
    <property type="entry name" value="SH3 Domains"/>
    <property type="match status" value="1"/>
</dbReference>
<dbReference type="EMBL" id="JAJEQE010000008">
    <property type="protein sequence ID" value="MCC2148416.1"/>
    <property type="molecule type" value="Genomic_DNA"/>
</dbReference>
<keyword evidence="2" id="KW-1133">Transmembrane helix</keyword>
<proteinExistence type="predicted"/>
<evidence type="ECO:0000256" key="1">
    <source>
        <dbReference type="SAM" id="MobiDB-lite"/>
    </source>
</evidence>
<dbReference type="Proteomes" id="UP001299235">
    <property type="component" value="Unassembled WGS sequence"/>
</dbReference>
<feature type="compositionally biased region" description="Basic and acidic residues" evidence="1">
    <location>
        <begin position="58"/>
        <end position="100"/>
    </location>
</feature>
<feature type="compositionally biased region" description="Polar residues" evidence="1">
    <location>
        <begin position="154"/>
        <end position="175"/>
    </location>
</feature>
<organism evidence="4 5">
    <name type="scientific">Hominisplanchenecus faecis</name>
    <dbReference type="NCBI Taxonomy" id="2885351"/>
    <lineage>
        <taxon>Bacteria</taxon>
        <taxon>Bacillati</taxon>
        <taxon>Bacillota</taxon>
        <taxon>Clostridia</taxon>
        <taxon>Lachnospirales</taxon>
        <taxon>Lachnospiraceae</taxon>
        <taxon>Hominisplanchenecus</taxon>
    </lineage>
</organism>
<name>A0ABS8ETA3_9FIRM</name>
<evidence type="ECO:0000256" key="2">
    <source>
        <dbReference type="SAM" id="Phobius"/>
    </source>
</evidence>
<feature type="compositionally biased region" description="Polar residues" evidence="1">
    <location>
        <begin position="137"/>
        <end position="148"/>
    </location>
</feature>
<comment type="caution">
    <text evidence="4">The sequence shown here is derived from an EMBL/GenBank/DDBJ whole genome shotgun (WGS) entry which is preliminary data.</text>
</comment>
<dbReference type="InterPro" id="IPR003646">
    <property type="entry name" value="SH3-like_bac-type"/>
</dbReference>
<accession>A0ABS8ETA3</accession>
<feature type="region of interest" description="Disordered" evidence="1">
    <location>
        <begin position="40"/>
        <end position="175"/>
    </location>
</feature>
<keyword evidence="5" id="KW-1185">Reference proteome</keyword>
<keyword evidence="2" id="KW-0812">Transmembrane</keyword>
<protein>
    <submittedName>
        <fullName evidence="4">SH3 domain-containing protein</fullName>
    </submittedName>
</protein>
<dbReference type="RefSeq" id="WP_147631085.1">
    <property type="nucleotide sequence ID" value="NZ_JAJEQE010000008.1"/>
</dbReference>
<feature type="transmembrane region" description="Helical" evidence="2">
    <location>
        <begin position="12"/>
        <end position="32"/>
    </location>
</feature>
<sequence>MGDFKEWLSDNLRYFLVGVVVILIIGGSILGLKIYSSKVNGNSDPAVIRKNTEAQTETGKETETKKQTEKETKKQTEKETKKQTEKETKKQTEKATEKQTESSTSSNAGTDSKGSTADNSQNGSNSANNASQNSGGTYSNGSQSSDGTYDNAGNDATTDGSDYSNDTQDVTTPQTDAAQPVYMTINSACYMRSYPDYGDNIIGQFEAGTTVEFLGDEGGWYKVSVNGQVGYMGARFFN</sequence>
<gene>
    <name evidence="4" type="ORF">LKD42_03985</name>
</gene>
<keyword evidence="2" id="KW-0472">Membrane</keyword>
<feature type="compositionally biased region" description="Low complexity" evidence="1">
    <location>
        <begin position="119"/>
        <end position="136"/>
    </location>
</feature>